<dbReference type="Proteomes" id="UP000324853">
    <property type="component" value="Unassembled WGS sequence"/>
</dbReference>
<accession>A0A5S4WYN7</accession>
<name>A0A5S4WYN7_9BRAD</name>
<evidence type="ECO:0000313" key="1">
    <source>
        <dbReference type="EMBL" id="TYL86736.1"/>
    </source>
</evidence>
<gene>
    <name evidence="1" type="ORF">FXB38_05595</name>
</gene>
<comment type="caution">
    <text evidence="1">The sequence shown here is derived from an EMBL/GenBank/DDBJ whole genome shotgun (WGS) entry which is preliminary data.</text>
</comment>
<protein>
    <submittedName>
        <fullName evidence="1">Uncharacterized protein</fullName>
    </submittedName>
</protein>
<organism evidence="1 2">
    <name type="scientific">Bradyrhizobium cytisi</name>
    <dbReference type="NCBI Taxonomy" id="515489"/>
    <lineage>
        <taxon>Bacteria</taxon>
        <taxon>Pseudomonadati</taxon>
        <taxon>Pseudomonadota</taxon>
        <taxon>Alphaproteobacteria</taxon>
        <taxon>Hyphomicrobiales</taxon>
        <taxon>Nitrobacteraceae</taxon>
        <taxon>Bradyrhizobium</taxon>
    </lineage>
</organism>
<sequence>MRDGTAEVRTACDRGRLSRDGFADLVVDLVVQRCEHRERLGRQRDRLAATRHRRGRFGRALARQRVERRADTAAVLDQVALAAAGCDRDGQRMKMAAAIAEQRQPGARVRGNTLNQPRQATLAGAVHLAKELVANRAEIAFISVAA</sequence>
<proteinExistence type="predicted"/>
<reference evidence="1 2" key="1">
    <citation type="submission" date="2019-08" db="EMBL/GenBank/DDBJ databases">
        <title>Bradyrhizobium hipponensis sp. nov., a rhizobium isolated from a Lupinus angustifolius root nodule in Tunisia.</title>
        <authorList>
            <person name="Off K."/>
            <person name="Rejili M."/>
            <person name="Mars M."/>
            <person name="Brachmann A."/>
            <person name="Marin M."/>
        </authorList>
    </citation>
    <scope>NUCLEOTIDE SEQUENCE [LARGE SCALE GENOMIC DNA]</scope>
    <source>
        <strain evidence="1 2">CTAW11</strain>
    </source>
</reference>
<keyword evidence="2" id="KW-1185">Reference proteome</keyword>
<dbReference type="AlphaFoldDB" id="A0A5S4WYN7"/>
<dbReference type="OrthoDB" id="8240326at2"/>
<evidence type="ECO:0000313" key="2">
    <source>
        <dbReference type="Proteomes" id="UP000324853"/>
    </source>
</evidence>
<dbReference type="EMBL" id="VSSR01000011">
    <property type="protein sequence ID" value="TYL86736.1"/>
    <property type="molecule type" value="Genomic_DNA"/>
</dbReference>